<dbReference type="CDD" id="cd05466">
    <property type="entry name" value="PBP2_LTTR_substrate"/>
    <property type="match status" value="1"/>
</dbReference>
<accession>A0ABN8GU88</accession>
<name>A0ABN8GU88_9BACL</name>
<keyword evidence="2" id="KW-0805">Transcription regulation</keyword>
<dbReference type="Gene3D" id="3.40.190.290">
    <property type="match status" value="1"/>
</dbReference>
<reference evidence="6" key="1">
    <citation type="submission" date="2022-01" db="EMBL/GenBank/DDBJ databases">
        <authorList>
            <person name="Criscuolo A."/>
        </authorList>
    </citation>
    <scope>NUCLEOTIDE SEQUENCE</scope>
    <source>
        <strain evidence="6">CIP111891</strain>
    </source>
</reference>
<dbReference type="PROSITE" id="PS50931">
    <property type="entry name" value="HTH_LYSR"/>
    <property type="match status" value="1"/>
</dbReference>
<evidence type="ECO:0000256" key="4">
    <source>
        <dbReference type="ARBA" id="ARBA00023163"/>
    </source>
</evidence>
<evidence type="ECO:0000313" key="7">
    <source>
        <dbReference type="Proteomes" id="UP000838821"/>
    </source>
</evidence>
<evidence type="ECO:0000313" key="6">
    <source>
        <dbReference type="EMBL" id="CAH1218012.1"/>
    </source>
</evidence>
<dbReference type="Pfam" id="PF03466">
    <property type="entry name" value="LysR_substrate"/>
    <property type="match status" value="1"/>
</dbReference>
<comment type="caution">
    <text evidence="6">The sequence shown here is derived from an EMBL/GenBank/DDBJ whole genome shotgun (WGS) entry which is preliminary data.</text>
</comment>
<dbReference type="PANTHER" id="PTHR30419:SF25">
    <property type="entry name" value="HTH-TYPE TRANSCRIPTIONAL REGULATOR YTLI"/>
    <property type="match status" value="1"/>
</dbReference>
<dbReference type="Pfam" id="PF00126">
    <property type="entry name" value="HTH_1"/>
    <property type="match status" value="1"/>
</dbReference>
<dbReference type="SUPFAM" id="SSF53850">
    <property type="entry name" value="Periplasmic binding protein-like II"/>
    <property type="match status" value="1"/>
</dbReference>
<comment type="similarity">
    <text evidence="1">Belongs to the LysR transcriptional regulatory family.</text>
</comment>
<keyword evidence="3" id="KW-0238">DNA-binding</keyword>
<protein>
    <submittedName>
        <fullName evidence="6">HTH-type transcriptional activator CmpR</fullName>
    </submittedName>
</protein>
<dbReference type="Proteomes" id="UP000838821">
    <property type="component" value="Unassembled WGS sequence"/>
</dbReference>
<dbReference type="PANTHER" id="PTHR30419">
    <property type="entry name" value="HTH-TYPE TRANSCRIPTIONAL REGULATOR YBHD"/>
    <property type="match status" value="1"/>
</dbReference>
<feature type="domain" description="HTH lysR-type" evidence="5">
    <location>
        <begin position="1"/>
        <end position="57"/>
    </location>
</feature>
<dbReference type="InterPro" id="IPR036388">
    <property type="entry name" value="WH-like_DNA-bd_sf"/>
</dbReference>
<dbReference type="InterPro" id="IPR005119">
    <property type="entry name" value="LysR_subst-bd"/>
</dbReference>
<dbReference type="InterPro" id="IPR000847">
    <property type="entry name" value="LysR_HTH_N"/>
</dbReference>
<keyword evidence="7" id="KW-1185">Reference proteome</keyword>
<sequence>MDIRNIKTFQTIIRLGSFQRAAEELQYGQSTVTMHIQKLESDLGVKLLERGKKLTLTEAGRLFHQNADLLLKDYDYLQASMDELVKGDAGIIRLGVMEPTASYRLPQLLGPFLRQHPKVKISIHIGNTTVLGQMLHEGSIDMAICSTPNTGLDHSFEPFFMERLALLVPETHWLASKPSIRLRDLQHEHLLITNSQCPYRQKLENALLENGGSPYSGMEIGNMAALKYYVQADFGIAVVPVISATPTPQGTVLKAIDDLDSGLVTGLLRKMNASTFSLATESLVEIFRKELKSAVSSAS</sequence>
<evidence type="ECO:0000256" key="2">
    <source>
        <dbReference type="ARBA" id="ARBA00023015"/>
    </source>
</evidence>
<dbReference type="EMBL" id="CAKMMW010000016">
    <property type="protein sequence ID" value="CAH1218012.1"/>
    <property type="molecule type" value="Genomic_DNA"/>
</dbReference>
<evidence type="ECO:0000256" key="1">
    <source>
        <dbReference type="ARBA" id="ARBA00009437"/>
    </source>
</evidence>
<organism evidence="6 7">
    <name type="scientific">Paenibacillus allorhizoplanae</name>
    <dbReference type="NCBI Taxonomy" id="2905648"/>
    <lineage>
        <taxon>Bacteria</taxon>
        <taxon>Bacillati</taxon>
        <taxon>Bacillota</taxon>
        <taxon>Bacilli</taxon>
        <taxon>Bacillales</taxon>
        <taxon>Paenibacillaceae</taxon>
        <taxon>Paenibacillus</taxon>
    </lineage>
</organism>
<dbReference type="InterPro" id="IPR036390">
    <property type="entry name" value="WH_DNA-bd_sf"/>
</dbReference>
<dbReference type="RefSeq" id="WP_173116676.1">
    <property type="nucleotide sequence ID" value="NZ_CAKMMW010000016.1"/>
</dbReference>
<dbReference type="PRINTS" id="PR00039">
    <property type="entry name" value="HTHLYSR"/>
</dbReference>
<evidence type="ECO:0000259" key="5">
    <source>
        <dbReference type="PROSITE" id="PS50931"/>
    </source>
</evidence>
<proteinExistence type="inferred from homology"/>
<keyword evidence="4" id="KW-0804">Transcription</keyword>
<dbReference type="SUPFAM" id="SSF46785">
    <property type="entry name" value="Winged helix' DNA-binding domain"/>
    <property type="match status" value="1"/>
</dbReference>
<dbReference type="Gene3D" id="1.10.10.10">
    <property type="entry name" value="Winged helix-like DNA-binding domain superfamily/Winged helix DNA-binding domain"/>
    <property type="match status" value="1"/>
</dbReference>
<evidence type="ECO:0000256" key="3">
    <source>
        <dbReference type="ARBA" id="ARBA00023125"/>
    </source>
</evidence>
<dbReference type="InterPro" id="IPR050950">
    <property type="entry name" value="HTH-type_LysR_regulators"/>
</dbReference>
<gene>
    <name evidence="6" type="primary">cmpR_6</name>
    <name evidence="6" type="ORF">PAECIP111891_04678</name>
</gene>